<reference evidence="2" key="1">
    <citation type="journal article" date="2013" name="Nat. Biotechnol.">
        <title>Draft genome sequence of chickpea (Cicer arietinum) provides a resource for trait improvement.</title>
        <authorList>
            <person name="Varshney R.K."/>
            <person name="Song C."/>
            <person name="Saxena R.K."/>
            <person name="Azam S."/>
            <person name="Yu S."/>
            <person name="Sharpe A.G."/>
            <person name="Cannon S."/>
            <person name="Baek J."/>
            <person name="Rosen B.D."/>
            <person name="Tar'an B."/>
            <person name="Millan T."/>
            <person name="Zhang X."/>
            <person name="Ramsay L.D."/>
            <person name="Iwata A."/>
            <person name="Wang Y."/>
            <person name="Nelson W."/>
            <person name="Farmer A.D."/>
            <person name="Gaur P.M."/>
            <person name="Soderlund C."/>
            <person name="Penmetsa R.V."/>
            <person name="Xu C."/>
            <person name="Bharti A.K."/>
            <person name="He W."/>
            <person name="Winter P."/>
            <person name="Zhao S."/>
            <person name="Hane J.K."/>
            <person name="Carrasquilla-Garcia N."/>
            <person name="Condie J.A."/>
            <person name="Upadhyaya H.D."/>
            <person name="Luo M.C."/>
            <person name="Thudi M."/>
            <person name="Gowda C.L."/>
            <person name="Singh N.P."/>
            <person name="Lichtenzveig J."/>
            <person name="Gali K.K."/>
            <person name="Rubio J."/>
            <person name="Nadarajan N."/>
            <person name="Dolezel J."/>
            <person name="Bansal K.C."/>
            <person name="Xu X."/>
            <person name="Edwards D."/>
            <person name="Zhang G."/>
            <person name="Kahl G."/>
            <person name="Gil J."/>
            <person name="Singh K.B."/>
            <person name="Datta S.K."/>
            <person name="Jackson S.A."/>
            <person name="Wang J."/>
            <person name="Cook D.R."/>
        </authorList>
    </citation>
    <scope>NUCLEOTIDE SEQUENCE [LARGE SCALE GENOMIC DNA]</scope>
    <source>
        <strain evidence="2">cv. CDC Frontier</strain>
    </source>
</reference>
<feature type="compositionally biased region" description="Basic and acidic residues" evidence="1">
    <location>
        <begin position="532"/>
        <end position="542"/>
    </location>
</feature>
<dbReference type="GeneID" id="101494549"/>
<dbReference type="KEGG" id="cam:101494549"/>
<feature type="region of interest" description="Disordered" evidence="1">
    <location>
        <begin position="26"/>
        <end position="65"/>
    </location>
</feature>
<dbReference type="Proteomes" id="UP000087171">
    <property type="component" value="Chromosome Ca8"/>
</dbReference>
<evidence type="ECO:0000313" key="3">
    <source>
        <dbReference type="RefSeq" id="XP_004512990.1"/>
    </source>
</evidence>
<gene>
    <name evidence="3" type="primary">LOC101494549</name>
</gene>
<organism evidence="2 3">
    <name type="scientific">Cicer arietinum</name>
    <name type="common">Chickpea</name>
    <name type="synonym">Garbanzo</name>
    <dbReference type="NCBI Taxonomy" id="3827"/>
    <lineage>
        <taxon>Eukaryota</taxon>
        <taxon>Viridiplantae</taxon>
        <taxon>Streptophyta</taxon>
        <taxon>Embryophyta</taxon>
        <taxon>Tracheophyta</taxon>
        <taxon>Spermatophyta</taxon>
        <taxon>Magnoliopsida</taxon>
        <taxon>eudicotyledons</taxon>
        <taxon>Gunneridae</taxon>
        <taxon>Pentapetalae</taxon>
        <taxon>rosids</taxon>
        <taxon>fabids</taxon>
        <taxon>Fabales</taxon>
        <taxon>Fabaceae</taxon>
        <taxon>Papilionoideae</taxon>
        <taxon>50 kb inversion clade</taxon>
        <taxon>NPAAA clade</taxon>
        <taxon>Hologalegina</taxon>
        <taxon>IRL clade</taxon>
        <taxon>Cicereae</taxon>
        <taxon>Cicer</taxon>
    </lineage>
</organism>
<reference evidence="3" key="2">
    <citation type="submission" date="2025-08" db="UniProtKB">
        <authorList>
            <consortium name="RefSeq"/>
        </authorList>
    </citation>
    <scope>IDENTIFICATION</scope>
    <source>
        <tissue evidence="3">Etiolated seedlings</tissue>
    </source>
</reference>
<dbReference type="PANTHER" id="PTHR34282:SF2">
    <property type="entry name" value="DUF3741 DOMAIN-CONTAINING PROTEIN"/>
    <property type="match status" value="1"/>
</dbReference>
<dbReference type="AlphaFoldDB" id="A0A1S2Z0U6"/>
<sequence>MYKPFVTCDDPKGVVECGTIMRYRTIKDKSKSRRPAENLQASLTNKSDKEKKASKGSNVRDFDPSSLQLVEVSRGAEKLNNMIESWSRGLRYDGKSEDIAKDLLKGALDLQESLEMLRKVQEASHNMARSKRKQDEKRVDAKVMMDRTRPMCANQFDEHNYSIGVQREELKKVIKESLVRQNLFPSTSYEGLDSASASASAFPSTSSSQSSVVWYDKLSDSSLSPNIPKKERGSTNLVAKLMGLEQVPSRSFPSIMQKQLESSKIVNQKRPVFEIDMPKIRKHSSIVEKVNLQRPKTLREILETTHFNGMLKNSSPVRDHTLRVEHSDDLHYEHFDDLPPIVLMKPRYGSYQERTKTYEQVPQEELSFRNLKEKEVSSKTFKPREGSTTNMRKEMEENISKRLERPKRIKEVVEVDVKEIKPVENEKASRGKSETVDRKVKVKTITVRRKPLEKEVSKTKVVTKAQEQVGIISSSEKSKKPRSVSRIDKNEIPYRKSTASNSNAYSNTIPKPKTQKIINSREQKKSQMKKQRSIDEAEVAKPFDEQLRHEEAKSIDVSCNDDCAEIKIITTITEDLTTMDHEVDTYANNETRDNGEEGQNSSCDEVLKLTCEHENDAVPTAEARDTASIDETDLKHDKESSELKYLLLTSKSFINHAEELLNLDIDYPKIQPKIETNGISNNTKLYLDCANELTLRKSLQESQTVHPLLLTCVGNSRLRISLGSLVEEVNDAIENLTSYSENSESKLILDNVCEMLDRDLKCNNRVMNGIWNFGWRHGFSCDEVEQVVNEVEIMVLGGLIEDVIVNL</sequence>
<evidence type="ECO:0000256" key="1">
    <source>
        <dbReference type="SAM" id="MobiDB-lite"/>
    </source>
</evidence>
<dbReference type="STRING" id="3827.A0A1S2Z0U6"/>
<dbReference type="eggNOG" id="ENOG502QRHT">
    <property type="taxonomic scope" value="Eukaryota"/>
</dbReference>
<feature type="region of interest" description="Disordered" evidence="1">
    <location>
        <begin position="473"/>
        <end position="542"/>
    </location>
</feature>
<evidence type="ECO:0000313" key="2">
    <source>
        <dbReference type="Proteomes" id="UP000087171"/>
    </source>
</evidence>
<name>A0A1S2Z0U6_CICAR</name>
<dbReference type="PANTHER" id="PTHR34282">
    <property type="entry name" value="OS01G0228800 PROTEIN-RELATED"/>
    <property type="match status" value="1"/>
</dbReference>
<proteinExistence type="predicted"/>
<dbReference type="RefSeq" id="XP_004512990.1">
    <property type="nucleotide sequence ID" value="XM_004512933.3"/>
</dbReference>
<dbReference type="PaxDb" id="3827-XP_004512990.1"/>
<feature type="compositionally biased region" description="Basic and acidic residues" evidence="1">
    <location>
        <begin position="46"/>
        <end position="63"/>
    </location>
</feature>
<protein>
    <submittedName>
        <fullName evidence="3">Uncharacterized protein LOC101494549</fullName>
    </submittedName>
</protein>
<accession>A0A1S2Z0U6</accession>
<dbReference type="OrthoDB" id="1079501at2759"/>
<keyword evidence="2" id="KW-1185">Reference proteome</keyword>
<feature type="compositionally biased region" description="Low complexity" evidence="1">
    <location>
        <begin position="497"/>
        <end position="508"/>
    </location>
</feature>
<feature type="compositionally biased region" description="Basic and acidic residues" evidence="1">
    <location>
        <begin position="485"/>
        <end position="494"/>
    </location>
</feature>